<keyword evidence="2" id="KW-1185">Reference proteome</keyword>
<reference evidence="1 2" key="1">
    <citation type="submission" date="2024-04" db="EMBL/GenBank/DDBJ databases">
        <authorList>
            <person name="Fracassetti M."/>
        </authorList>
    </citation>
    <scope>NUCLEOTIDE SEQUENCE [LARGE SCALE GENOMIC DNA]</scope>
</reference>
<evidence type="ECO:0000313" key="2">
    <source>
        <dbReference type="Proteomes" id="UP001497516"/>
    </source>
</evidence>
<name>A0AAV2F080_9ROSI</name>
<proteinExistence type="predicted"/>
<organism evidence="1 2">
    <name type="scientific">Linum trigynum</name>
    <dbReference type="NCBI Taxonomy" id="586398"/>
    <lineage>
        <taxon>Eukaryota</taxon>
        <taxon>Viridiplantae</taxon>
        <taxon>Streptophyta</taxon>
        <taxon>Embryophyta</taxon>
        <taxon>Tracheophyta</taxon>
        <taxon>Spermatophyta</taxon>
        <taxon>Magnoliopsida</taxon>
        <taxon>eudicotyledons</taxon>
        <taxon>Gunneridae</taxon>
        <taxon>Pentapetalae</taxon>
        <taxon>rosids</taxon>
        <taxon>fabids</taxon>
        <taxon>Malpighiales</taxon>
        <taxon>Linaceae</taxon>
        <taxon>Linum</taxon>
    </lineage>
</organism>
<dbReference type="AlphaFoldDB" id="A0AAV2F080"/>
<dbReference type="EMBL" id="OZ034818">
    <property type="protein sequence ID" value="CAL1391238.1"/>
    <property type="molecule type" value="Genomic_DNA"/>
</dbReference>
<dbReference type="Proteomes" id="UP001497516">
    <property type="component" value="Chromosome 5"/>
</dbReference>
<protein>
    <submittedName>
        <fullName evidence="1">Uncharacterized protein</fullName>
    </submittedName>
</protein>
<sequence>MGYPVMTSGIRAWFGRSGAVDVSSVDPRSVTSGFEICIWFGGSRRDPRLGLADQREFRIWEADQREFCVWKILVPRSPSIQGVWRIKIIAEVRTRSSWSLA</sequence>
<evidence type="ECO:0000313" key="1">
    <source>
        <dbReference type="EMBL" id="CAL1391238.1"/>
    </source>
</evidence>
<accession>A0AAV2F080</accession>
<gene>
    <name evidence="1" type="ORF">LTRI10_LOCUS31972</name>
</gene>